<accession>A0A4Y3TVH4</accession>
<sequence>MSNPLNNLSRFLKTLDSYQVKDGKTFSLEHFSPDDDGGLGLDKEHGKALLADVKTHLQELQELLYANQTHSLLIILQGMDTAGKDGTIKHVMSGVNPQGISVTSFKQPGPSELLHGFLWRIHMAAPQAGRIAVFNRSHYEEVLITRVHPELLQNEHLPGEVNTLAFWEGRYSDIRHLEHYLSRQGTLVLKFFLNISHEEQRKRLLARLDIPSKRWKFSSSDLQEREFWNEYQTAYQDTIAATARSHAPWTIVPANQKWYAHLVVIGTIIRALHNLHQTIPAPAPDISRQLDNYRDSLLNEKSPNRRKLKS</sequence>
<dbReference type="InterPro" id="IPR022300">
    <property type="entry name" value="PPK2-rel_1"/>
</dbReference>
<evidence type="ECO:0000256" key="2">
    <source>
        <dbReference type="ARBA" id="ARBA00022679"/>
    </source>
</evidence>
<comment type="caution">
    <text evidence="5">The sequence shown here is derived from an EMBL/GenBank/DDBJ whole genome shotgun (WGS) entry which is preliminary data.</text>
</comment>
<gene>
    <name evidence="5" type="ORF">APE01nite_15800</name>
</gene>
<dbReference type="PANTHER" id="PTHR34383:SF3">
    <property type="entry name" value="POLYPHOSPHATE:AMP PHOSPHOTRANSFERASE"/>
    <property type="match status" value="1"/>
</dbReference>
<dbReference type="Gene3D" id="3.40.50.300">
    <property type="entry name" value="P-loop containing nucleotide triphosphate hydrolases"/>
    <property type="match status" value="1"/>
</dbReference>
<name>A0A4Y3TVH4_9PROT</name>
<evidence type="ECO:0000313" key="6">
    <source>
        <dbReference type="Proteomes" id="UP000317730"/>
    </source>
</evidence>
<dbReference type="NCBIfam" id="TIGR03709">
    <property type="entry name" value="PPK2_rel_1"/>
    <property type="match status" value="1"/>
</dbReference>
<evidence type="ECO:0000256" key="3">
    <source>
        <dbReference type="ARBA" id="ARBA00022777"/>
    </source>
</evidence>
<dbReference type="InterPro" id="IPR022488">
    <property type="entry name" value="PPK2-related"/>
</dbReference>
<dbReference type="InterPro" id="IPR027417">
    <property type="entry name" value="P-loop_NTPase"/>
</dbReference>
<keyword evidence="6" id="KW-1185">Reference proteome</keyword>
<dbReference type="Proteomes" id="UP000317730">
    <property type="component" value="Unassembled WGS sequence"/>
</dbReference>
<dbReference type="AlphaFoldDB" id="A0A4Y3TVH4"/>
<evidence type="ECO:0000259" key="4">
    <source>
        <dbReference type="Pfam" id="PF03976"/>
    </source>
</evidence>
<dbReference type="Pfam" id="PF03976">
    <property type="entry name" value="PPK2"/>
    <property type="match status" value="1"/>
</dbReference>
<reference evidence="5 6" key="1">
    <citation type="submission" date="2019-06" db="EMBL/GenBank/DDBJ databases">
        <title>Whole genome shotgun sequence of Acetobacter peroxydans NBRC 13755.</title>
        <authorList>
            <person name="Hosoyama A."/>
            <person name="Uohara A."/>
            <person name="Ohji S."/>
            <person name="Ichikawa N."/>
        </authorList>
    </citation>
    <scope>NUCLEOTIDE SEQUENCE [LARGE SCALE GENOMIC DNA]</scope>
    <source>
        <strain evidence="5 6">NBRC 13755</strain>
    </source>
</reference>
<proteinExistence type="inferred from homology"/>
<keyword evidence="2 5" id="KW-0808">Transferase</keyword>
<dbReference type="SUPFAM" id="SSF52540">
    <property type="entry name" value="P-loop containing nucleoside triphosphate hydrolases"/>
    <property type="match status" value="1"/>
</dbReference>
<evidence type="ECO:0000256" key="1">
    <source>
        <dbReference type="ARBA" id="ARBA00009924"/>
    </source>
</evidence>
<dbReference type="PANTHER" id="PTHR34383">
    <property type="entry name" value="POLYPHOSPHATE:AMP PHOSPHOTRANSFERASE-RELATED"/>
    <property type="match status" value="1"/>
</dbReference>
<dbReference type="InterPro" id="IPR016898">
    <property type="entry name" value="Polyphosphate_phosphotransfera"/>
</dbReference>
<organism evidence="5 6">
    <name type="scientific">Acetobacter peroxydans</name>
    <dbReference type="NCBI Taxonomy" id="104098"/>
    <lineage>
        <taxon>Bacteria</taxon>
        <taxon>Pseudomonadati</taxon>
        <taxon>Pseudomonadota</taxon>
        <taxon>Alphaproteobacteria</taxon>
        <taxon>Acetobacterales</taxon>
        <taxon>Acetobacteraceae</taxon>
        <taxon>Acetobacter</taxon>
    </lineage>
</organism>
<keyword evidence="3" id="KW-0418">Kinase</keyword>
<dbReference type="EMBL" id="BJMV01000007">
    <property type="protein sequence ID" value="GEB85783.1"/>
    <property type="molecule type" value="Genomic_DNA"/>
</dbReference>
<feature type="domain" description="Polyphosphate kinase-2-related" evidence="4">
    <location>
        <begin position="41"/>
        <end position="274"/>
    </location>
</feature>
<dbReference type="PIRSF" id="PIRSF028756">
    <property type="entry name" value="PPK2_prd"/>
    <property type="match status" value="1"/>
</dbReference>
<evidence type="ECO:0000313" key="5">
    <source>
        <dbReference type="EMBL" id="GEB85783.1"/>
    </source>
</evidence>
<comment type="similarity">
    <text evidence="1">Belongs to the polyphosphate kinase 2 (PPK2) family. Class I subfamily.</text>
</comment>
<protein>
    <submittedName>
        <fullName evidence="5">PPK2 family polyphosphate--nucleotide phosphotransferase</fullName>
    </submittedName>
</protein>
<dbReference type="GO" id="GO:0006797">
    <property type="term" value="P:polyphosphate metabolic process"/>
    <property type="evidence" value="ECO:0007669"/>
    <property type="project" value="InterPro"/>
</dbReference>
<dbReference type="GO" id="GO:0008976">
    <property type="term" value="F:polyphosphate kinase activity"/>
    <property type="evidence" value="ECO:0007669"/>
    <property type="project" value="InterPro"/>
</dbReference>